<dbReference type="STRING" id="458817.Shal_3805"/>
<keyword evidence="8" id="KW-0732">Signal</keyword>
<organism evidence="11 12">
    <name type="scientific">Shewanella halifaxensis (strain HAW-EB4)</name>
    <dbReference type="NCBI Taxonomy" id="458817"/>
    <lineage>
        <taxon>Bacteria</taxon>
        <taxon>Pseudomonadati</taxon>
        <taxon>Pseudomonadota</taxon>
        <taxon>Gammaproteobacteria</taxon>
        <taxon>Alteromonadales</taxon>
        <taxon>Shewanellaceae</taxon>
        <taxon>Shewanella</taxon>
    </lineage>
</organism>
<dbReference type="Gene3D" id="2.30.30.60">
    <property type="match status" value="1"/>
</dbReference>
<feature type="transmembrane region" description="Helical" evidence="7">
    <location>
        <begin position="323"/>
        <end position="343"/>
    </location>
</feature>
<feature type="transmembrane region" description="Helical" evidence="7">
    <location>
        <begin position="349"/>
        <end position="367"/>
    </location>
</feature>
<evidence type="ECO:0000256" key="6">
    <source>
        <dbReference type="ARBA" id="ARBA00023136"/>
    </source>
</evidence>
<dbReference type="InterPro" id="IPR011066">
    <property type="entry name" value="MscS_channel_C_sf"/>
</dbReference>
<dbReference type="EMBL" id="CP000931">
    <property type="protein sequence ID" value="ABZ78345.1"/>
    <property type="molecule type" value="Genomic_DNA"/>
</dbReference>
<reference evidence="11" key="1">
    <citation type="submission" date="2008-01" db="EMBL/GenBank/DDBJ databases">
        <title>Complete sequence of Shewanella halifaxensis HAW-EB4.</title>
        <authorList>
            <consortium name="US DOE Joint Genome Institute"/>
            <person name="Copeland A."/>
            <person name="Lucas S."/>
            <person name="Lapidus A."/>
            <person name="Glavina del Rio T."/>
            <person name="Dalin E."/>
            <person name="Tice H."/>
            <person name="Bruce D."/>
            <person name="Goodwin L."/>
            <person name="Pitluck S."/>
            <person name="Sims D."/>
            <person name="Brettin T."/>
            <person name="Detter J.C."/>
            <person name="Han C."/>
            <person name="Kuske C.R."/>
            <person name="Schmutz J."/>
            <person name="Larimer F."/>
            <person name="Land M."/>
            <person name="Hauser L."/>
            <person name="Kyrpides N."/>
            <person name="Kim E."/>
            <person name="Zhao J.-S."/>
            <person name="Richardson P."/>
        </authorList>
    </citation>
    <scope>NUCLEOTIDE SEQUENCE [LARGE SCALE GENOMIC DNA]</scope>
    <source>
        <strain evidence="11">HAW-EB4</strain>
    </source>
</reference>
<keyword evidence="3" id="KW-1003">Cell membrane</keyword>
<dbReference type="InterPro" id="IPR045275">
    <property type="entry name" value="MscS_archaea/bacteria_type"/>
</dbReference>
<name>B0TVP2_SHEHH</name>
<evidence type="ECO:0000256" key="7">
    <source>
        <dbReference type="RuleBase" id="RU369025"/>
    </source>
</evidence>
<keyword evidence="7" id="KW-0997">Cell inner membrane</keyword>
<comment type="caution">
    <text evidence="7">Lacks conserved residue(s) required for the propagation of feature annotation.</text>
</comment>
<protein>
    <recommendedName>
        <fullName evidence="7">Small-conductance mechanosensitive channel</fullName>
    </recommendedName>
</protein>
<dbReference type="InterPro" id="IPR010920">
    <property type="entry name" value="LSM_dom_sf"/>
</dbReference>
<gene>
    <name evidence="11" type="ordered locus">Shal_3805</name>
</gene>
<evidence type="ECO:0000313" key="12">
    <source>
        <dbReference type="Proteomes" id="UP000001317"/>
    </source>
</evidence>
<dbReference type="SUPFAM" id="SSF82861">
    <property type="entry name" value="Mechanosensitive channel protein MscS (YggB), transmembrane region"/>
    <property type="match status" value="1"/>
</dbReference>
<comment type="subcellular location">
    <subcellularLocation>
        <location evidence="7">Cell inner membrane</location>
        <topology evidence="7">Multi-pass membrane protein</topology>
    </subcellularLocation>
    <subcellularLocation>
        <location evidence="1">Cell membrane</location>
        <topology evidence="1">Multi-pass membrane protein</topology>
    </subcellularLocation>
</comment>
<dbReference type="GO" id="GO:0005886">
    <property type="term" value="C:plasma membrane"/>
    <property type="evidence" value="ECO:0007669"/>
    <property type="project" value="UniProtKB-SubCell"/>
</dbReference>
<evidence type="ECO:0000256" key="3">
    <source>
        <dbReference type="ARBA" id="ARBA00022475"/>
    </source>
</evidence>
<dbReference type="Gene3D" id="1.10.287.1260">
    <property type="match status" value="1"/>
</dbReference>
<dbReference type="KEGG" id="shl:Shal_3805"/>
<feature type="chain" id="PRO_5002756830" description="Small-conductance mechanosensitive channel" evidence="8">
    <location>
        <begin position="23"/>
        <end position="540"/>
    </location>
</feature>
<feature type="domain" description="Mechanosensitive ion channel MscS" evidence="9">
    <location>
        <begin position="369"/>
        <end position="435"/>
    </location>
</feature>
<dbReference type="InterPro" id="IPR049278">
    <property type="entry name" value="MS_channel_C"/>
</dbReference>
<keyword evidence="6 7" id="KW-0472">Membrane</keyword>
<dbReference type="eggNOG" id="COG0668">
    <property type="taxonomic scope" value="Bacteria"/>
</dbReference>
<feature type="transmembrane region" description="Helical" evidence="7">
    <location>
        <begin position="281"/>
        <end position="302"/>
    </location>
</feature>
<accession>B0TVP2</accession>
<evidence type="ECO:0000256" key="8">
    <source>
        <dbReference type="SAM" id="SignalP"/>
    </source>
</evidence>
<comment type="function">
    <text evidence="7">Mechanosensitive channel that participates in the regulation of osmotic pressure changes within the cell, opening in response to stretch forces in the membrane lipid bilayer, without the need for other proteins. Contributes to normal resistance to hypoosmotic shock. Forms an ion channel of 1.0 nanosiemens conductance with a slight preference for anions.</text>
</comment>
<proteinExistence type="inferred from homology"/>
<dbReference type="GO" id="GO:0008381">
    <property type="term" value="F:mechanosensitive monoatomic ion channel activity"/>
    <property type="evidence" value="ECO:0007669"/>
    <property type="project" value="InterPro"/>
</dbReference>
<keyword evidence="7" id="KW-0406">Ion transport</keyword>
<dbReference type="InterPro" id="IPR006685">
    <property type="entry name" value="MscS_channel_2nd"/>
</dbReference>
<keyword evidence="5 7" id="KW-1133">Transmembrane helix</keyword>
<keyword evidence="7" id="KW-0407">Ion channel</keyword>
<dbReference type="SUPFAM" id="SSF82689">
    <property type="entry name" value="Mechanosensitive channel protein MscS (YggB), C-terminal domain"/>
    <property type="match status" value="1"/>
</dbReference>
<dbReference type="InterPro" id="IPR011014">
    <property type="entry name" value="MscS_channel_TM-2"/>
</dbReference>
<keyword evidence="4 7" id="KW-0812">Transmembrane</keyword>
<dbReference type="Pfam" id="PF00924">
    <property type="entry name" value="MS_channel_2nd"/>
    <property type="match status" value="1"/>
</dbReference>
<dbReference type="PANTHER" id="PTHR30221">
    <property type="entry name" value="SMALL-CONDUCTANCE MECHANOSENSITIVE CHANNEL"/>
    <property type="match status" value="1"/>
</dbReference>
<dbReference type="Pfam" id="PF21082">
    <property type="entry name" value="MS_channel_3rd"/>
    <property type="match status" value="1"/>
</dbReference>
<evidence type="ECO:0000256" key="2">
    <source>
        <dbReference type="ARBA" id="ARBA00008017"/>
    </source>
</evidence>
<evidence type="ECO:0000259" key="9">
    <source>
        <dbReference type="Pfam" id="PF00924"/>
    </source>
</evidence>
<keyword evidence="12" id="KW-1185">Reference proteome</keyword>
<evidence type="ECO:0000256" key="1">
    <source>
        <dbReference type="ARBA" id="ARBA00004651"/>
    </source>
</evidence>
<dbReference type="HOGENOM" id="CLU_026710_3_1_6"/>
<keyword evidence="7" id="KW-0813">Transport</keyword>
<evidence type="ECO:0000256" key="5">
    <source>
        <dbReference type="ARBA" id="ARBA00022989"/>
    </source>
</evidence>
<dbReference type="InterPro" id="IPR023408">
    <property type="entry name" value="MscS_beta-dom_sf"/>
</dbReference>
<dbReference type="RefSeq" id="WP_012278863.1">
    <property type="nucleotide sequence ID" value="NC_010334.1"/>
</dbReference>
<dbReference type="SUPFAM" id="SSF50182">
    <property type="entry name" value="Sm-like ribonucleoproteins"/>
    <property type="match status" value="1"/>
</dbReference>
<comment type="subunit">
    <text evidence="7">Homoheptamer.</text>
</comment>
<dbReference type="Proteomes" id="UP000001317">
    <property type="component" value="Chromosome"/>
</dbReference>
<feature type="signal peptide" evidence="8">
    <location>
        <begin position="1"/>
        <end position="22"/>
    </location>
</feature>
<dbReference type="AlphaFoldDB" id="B0TVP2"/>
<evidence type="ECO:0000256" key="4">
    <source>
        <dbReference type="ARBA" id="ARBA00022692"/>
    </source>
</evidence>
<feature type="domain" description="Mechanosensitive ion channel MscS C-terminal" evidence="10">
    <location>
        <begin position="442"/>
        <end position="524"/>
    </location>
</feature>
<dbReference type="PANTHER" id="PTHR30221:SF1">
    <property type="entry name" value="SMALL-CONDUCTANCE MECHANOSENSITIVE CHANNEL"/>
    <property type="match status" value="1"/>
</dbReference>
<dbReference type="Gene3D" id="3.30.70.100">
    <property type="match status" value="1"/>
</dbReference>
<comment type="similarity">
    <text evidence="2 7">Belongs to the MscS (TC 1.A.23) family.</text>
</comment>
<evidence type="ECO:0000313" key="11">
    <source>
        <dbReference type="EMBL" id="ABZ78345.1"/>
    </source>
</evidence>
<evidence type="ECO:0000259" key="10">
    <source>
        <dbReference type="Pfam" id="PF21082"/>
    </source>
</evidence>
<sequence>MHKMLPKILMLILCFCSYAATATTENTELTHNLNKIQSLIDADVKALPNAKGEIKSFLEYRIGRNAALLQDTLKAQVEKTDPDFAFLKPYIVKQLAFTDEVETYFEKQRANLMGQVGSGDDNKIMLGLMQIQREQDKLFTAEKSLLNWAKDSGADTDAQTKTFIATLVTRADDLNSFVYYNQERLTQAVADVQVAGADVSSEQKALVVDLKERLEQSSTSLSTTIDLLDSLGQDTALYKQTLFSISGDITQDVLNLDVASSLLSEWVTIAKNQAMENGASILFKLIIFCLILFLSSLVGKVVKRVVQKTVSNSKLKFSLLLQDFFISLSGKAVFALGLLIALSQLGFELAPLLAGFGIAGVIIGFALQDTLSNFASGMMILIYRPFDVGDLINAGGVTGRVSHMSLVSTTIKTLDNQRLIVPNNKIWGDTINNITVEHQRRVDMTFGIGYSDNIEHAEKVLNDIVMAHPLVLKDPEPMIKLHTLGESSVDFIVRPWAKPEDYWDVYWDITRTVKMRFDAEGISIPFPQRDVHIYQTALEK</sequence>
<dbReference type="OrthoDB" id="9809206at2"/>